<reference evidence="2" key="1">
    <citation type="journal article" date="2017" name="Nat. Microbiol.">
        <title>Global analysis of biosynthetic gene clusters reveals vast potential of secondary metabolite production in Penicillium species.</title>
        <authorList>
            <person name="Nielsen J.C."/>
            <person name="Grijseels S."/>
            <person name="Prigent S."/>
            <person name="Ji B."/>
            <person name="Dainat J."/>
            <person name="Nielsen K.F."/>
            <person name="Frisvad J.C."/>
            <person name="Workman M."/>
            <person name="Nielsen J."/>
        </authorList>
    </citation>
    <scope>NUCLEOTIDE SEQUENCE [LARGE SCALE GENOMIC DNA]</scope>
    <source>
        <strain evidence="2">IBT 31811</strain>
    </source>
</reference>
<proteinExistence type="predicted"/>
<dbReference type="AlphaFoldDB" id="A0A1V6Q568"/>
<dbReference type="EMBL" id="MDYN01000013">
    <property type="protein sequence ID" value="OQD84398.1"/>
    <property type="molecule type" value="Genomic_DNA"/>
</dbReference>
<gene>
    <name evidence="1" type="ORF">PENANT_c013G00197</name>
</gene>
<accession>A0A1V6Q568</accession>
<sequence>MTIQEVRNMHLVAEKTMIPVPGIHEVCRQEGKEGNKVAAILRNYVPGKPFDEAWDALNNP</sequence>
<evidence type="ECO:0000313" key="2">
    <source>
        <dbReference type="Proteomes" id="UP000191672"/>
    </source>
</evidence>
<keyword evidence="2" id="KW-1185">Reference proteome</keyword>
<protein>
    <submittedName>
        <fullName evidence="1">Uncharacterized protein</fullName>
    </submittedName>
</protein>
<dbReference type="Proteomes" id="UP000191672">
    <property type="component" value="Unassembled WGS sequence"/>
</dbReference>
<name>A0A1V6Q568_9EURO</name>
<evidence type="ECO:0000313" key="1">
    <source>
        <dbReference type="EMBL" id="OQD84398.1"/>
    </source>
</evidence>
<comment type="caution">
    <text evidence="1">The sequence shown here is derived from an EMBL/GenBank/DDBJ whole genome shotgun (WGS) entry which is preliminary data.</text>
</comment>
<organism evidence="1 2">
    <name type="scientific">Penicillium antarcticum</name>
    <dbReference type="NCBI Taxonomy" id="416450"/>
    <lineage>
        <taxon>Eukaryota</taxon>
        <taxon>Fungi</taxon>
        <taxon>Dikarya</taxon>
        <taxon>Ascomycota</taxon>
        <taxon>Pezizomycotina</taxon>
        <taxon>Eurotiomycetes</taxon>
        <taxon>Eurotiomycetidae</taxon>
        <taxon>Eurotiales</taxon>
        <taxon>Aspergillaceae</taxon>
        <taxon>Penicillium</taxon>
    </lineage>
</organism>